<evidence type="ECO:0000313" key="1">
    <source>
        <dbReference type="EMBL" id="ETR64917.1"/>
    </source>
</evidence>
<dbReference type="EMBL" id="ATBP01003449">
    <property type="protein sequence ID" value="ETR64917.1"/>
    <property type="molecule type" value="Genomic_DNA"/>
</dbReference>
<sequence>MPSTQSVAVNTAWTLVTNAAPEFSESSPQSVIMDEDQSPVAFSLNLNATDTDGDPIVWSIQSNASHGTATVNGTGTSKSISYTPSGEYNGSDSFTIQISDELGGTDTMTVNVTIQPRNDLPINTVSPTISGIYHLVKP</sequence>
<accession>A0A1V1NQS0</accession>
<protein>
    <recommendedName>
        <fullName evidence="3">Cadherin domain-containing protein</fullName>
    </recommendedName>
</protein>
<dbReference type="AlphaFoldDB" id="A0A1V1NQS0"/>
<gene>
    <name evidence="1" type="ORF">OMM_06166</name>
</gene>
<dbReference type="SUPFAM" id="SSF49313">
    <property type="entry name" value="Cadherin-like"/>
    <property type="match status" value="1"/>
</dbReference>
<dbReference type="Pfam" id="PF17963">
    <property type="entry name" value="Big_9"/>
    <property type="match status" value="1"/>
</dbReference>
<organism evidence="1 2">
    <name type="scientific">Candidatus Magnetoglobus multicellularis str. Araruama</name>
    <dbReference type="NCBI Taxonomy" id="890399"/>
    <lineage>
        <taxon>Bacteria</taxon>
        <taxon>Pseudomonadati</taxon>
        <taxon>Thermodesulfobacteriota</taxon>
        <taxon>Desulfobacteria</taxon>
        <taxon>Desulfobacterales</taxon>
        <taxon>Desulfobacteraceae</taxon>
        <taxon>Candidatus Magnetoglobus</taxon>
    </lineage>
</organism>
<dbReference type="InterPro" id="IPR015919">
    <property type="entry name" value="Cadherin-like_sf"/>
</dbReference>
<dbReference type="Gene3D" id="2.60.40.3440">
    <property type="match status" value="1"/>
</dbReference>
<comment type="caution">
    <text evidence="1">The sequence shown here is derived from an EMBL/GenBank/DDBJ whole genome shotgun (WGS) entry which is preliminary data.</text>
</comment>
<evidence type="ECO:0000313" key="2">
    <source>
        <dbReference type="Proteomes" id="UP000189670"/>
    </source>
</evidence>
<dbReference type="Proteomes" id="UP000189670">
    <property type="component" value="Unassembled WGS sequence"/>
</dbReference>
<dbReference type="GO" id="GO:0016020">
    <property type="term" value="C:membrane"/>
    <property type="evidence" value="ECO:0007669"/>
    <property type="project" value="InterPro"/>
</dbReference>
<proteinExistence type="predicted"/>
<reference evidence="2" key="1">
    <citation type="submission" date="2012-11" db="EMBL/GenBank/DDBJ databases">
        <authorList>
            <person name="Lucero-Rivera Y.E."/>
            <person name="Tovar-Ramirez D."/>
        </authorList>
    </citation>
    <scope>NUCLEOTIDE SEQUENCE [LARGE SCALE GENOMIC DNA]</scope>
    <source>
        <strain evidence="2">Araruama</strain>
    </source>
</reference>
<evidence type="ECO:0008006" key="3">
    <source>
        <dbReference type="Google" id="ProtNLM"/>
    </source>
</evidence>
<dbReference type="GO" id="GO:0005509">
    <property type="term" value="F:calcium ion binding"/>
    <property type="evidence" value="ECO:0007669"/>
    <property type="project" value="InterPro"/>
</dbReference>
<name>A0A1V1NQS0_9BACT</name>